<protein>
    <submittedName>
        <fullName evidence="3">Uncharacterized protein</fullName>
    </submittedName>
</protein>
<proteinExistence type="predicted"/>
<feature type="region of interest" description="Disordered" evidence="2">
    <location>
        <begin position="392"/>
        <end position="423"/>
    </location>
</feature>
<dbReference type="PANTHER" id="PTHR22091">
    <property type="entry name" value="COILED-COIL DOMAIN-CONTAINING PROTEIN 77"/>
    <property type="match status" value="1"/>
</dbReference>
<dbReference type="ExpressionAtlas" id="A0A2K3DYN0">
    <property type="expression patterns" value="baseline and differential"/>
</dbReference>
<dbReference type="EMBL" id="CM008964">
    <property type="protein sequence ID" value="PNW85629.1"/>
    <property type="molecule type" value="Genomic_DNA"/>
</dbReference>
<dbReference type="InterPro" id="IPR037696">
    <property type="entry name" value="CCDC77"/>
</dbReference>
<evidence type="ECO:0000256" key="1">
    <source>
        <dbReference type="SAM" id="Coils"/>
    </source>
</evidence>
<feature type="coiled-coil region" evidence="1">
    <location>
        <begin position="156"/>
        <end position="226"/>
    </location>
</feature>
<feature type="compositionally biased region" description="Gly residues" evidence="2">
    <location>
        <begin position="452"/>
        <end position="464"/>
    </location>
</feature>
<dbReference type="STRING" id="3055.A0A2K3DYN0"/>
<feature type="compositionally biased region" description="Basic and acidic residues" evidence="2">
    <location>
        <begin position="7"/>
        <end position="19"/>
    </location>
</feature>
<dbReference type="RefSeq" id="XP_001693122.2">
    <property type="nucleotide sequence ID" value="XM_001693070.2"/>
</dbReference>
<dbReference type="OrthoDB" id="191169at2759"/>
<reference evidence="3 4" key="1">
    <citation type="journal article" date="2007" name="Science">
        <title>The Chlamydomonas genome reveals the evolution of key animal and plant functions.</title>
        <authorList>
            <person name="Merchant S.S."/>
            <person name="Prochnik S.E."/>
            <person name="Vallon O."/>
            <person name="Harris E.H."/>
            <person name="Karpowicz S.J."/>
            <person name="Witman G.B."/>
            <person name="Terry A."/>
            <person name="Salamov A."/>
            <person name="Fritz-Laylin L.K."/>
            <person name="Marechal-Drouard L."/>
            <person name="Marshall W.F."/>
            <person name="Qu L.H."/>
            <person name="Nelson D.R."/>
            <person name="Sanderfoot A.A."/>
            <person name="Spalding M.H."/>
            <person name="Kapitonov V.V."/>
            <person name="Ren Q."/>
            <person name="Ferris P."/>
            <person name="Lindquist E."/>
            <person name="Shapiro H."/>
            <person name="Lucas S.M."/>
            <person name="Grimwood J."/>
            <person name="Schmutz J."/>
            <person name="Cardol P."/>
            <person name="Cerutti H."/>
            <person name="Chanfreau G."/>
            <person name="Chen C.L."/>
            <person name="Cognat V."/>
            <person name="Croft M.T."/>
            <person name="Dent R."/>
            <person name="Dutcher S."/>
            <person name="Fernandez E."/>
            <person name="Fukuzawa H."/>
            <person name="Gonzalez-Ballester D."/>
            <person name="Gonzalez-Halphen D."/>
            <person name="Hallmann A."/>
            <person name="Hanikenne M."/>
            <person name="Hippler M."/>
            <person name="Inwood W."/>
            <person name="Jabbari K."/>
            <person name="Kalanon M."/>
            <person name="Kuras R."/>
            <person name="Lefebvre P.A."/>
            <person name="Lemaire S.D."/>
            <person name="Lobanov A.V."/>
            <person name="Lohr M."/>
            <person name="Manuell A."/>
            <person name="Meier I."/>
            <person name="Mets L."/>
            <person name="Mittag M."/>
            <person name="Mittelmeier T."/>
            <person name="Moroney J.V."/>
            <person name="Moseley J."/>
            <person name="Napoli C."/>
            <person name="Nedelcu A.M."/>
            <person name="Niyogi K."/>
            <person name="Novoselov S.V."/>
            <person name="Paulsen I.T."/>
            <person name="Pazour G."/>
            <person name="Purton S."/>
            <person name="Ral J.P."/>
            <person name="Riano-Pachon D.M."/>
            <person name="Riekhof W."/>
            <person name="Rymarquis L."/>
            <person name="Schroda M."/>
            <person name="Stern D."/>
            <person name="Umen J."/>
            <person name="Willows R."/>
            <person name="Wilson N."/>
            <person name="Zimmer S.L."/>
            <person name="Allmer J."/>
            <person name="Balk J."/>
            <person name="Bisova K."/>
            <person name="Chen C.J."/>
            <person name="Elias M."/>
            <person name="Gendler K."/>
            <person name="Hauser C."/>
            <person name="Lamb M.R."/>
            <person name="Ledford H."/>
            <person name="Long J.C."/>
            <person name="Minagawa J."/>
            <person name="Page M.D."/>
            <person name="Pan J."/>
            <person name="Pootakham W."/>
            <person name="Roje S."/>
            <person name="Rose A."/>
            <person name="Stahlberg E."/>
            <person name="Terauchi A.M."/>
            <person name="Yang P."/>
            <person name="Ball S."/>
            <person name="Bowler C."/>
            <person name="Dieckmann C.L."/>
            <person name="Gladyshev V.N."/>
            <person name="Green P."/>
            <person name="Jorgensen R."/>
            <person name="Mayfield S."/>
            <person name="Mueller-Roeber B."/>
            <person name="Rajamani S."/>
            <person name="Sayre R.T."/>
            <person name="Brokstein P."/>
            <person name="Dubchak I."/>
            <person name="Goodstein D."/>
            <person name="Hornick L."/>
            <person name="Huang Y.W."/>
            <person name="Jhaveri J."/>
            <person name="Luo Y."/>
            <person name="Martinez D."/>
            <person name="Ngau W.C."/>
            <person name="Otillar B."/>
            <person name="Poliakov A."/>
            <person name="Porter A."/>
            <person name="Szajkowski L."/>
            <person name="Werner G."/>
            <person name="Zhou K."/>
            <person name="Grigoriev I.V."/>
            <person name="Rokhsar D.S."/>
            <person name="Grossman A.R."/>
        </authorList>
    </citation>
    <scope>NUCLEOTIDE SEQUENCE [LARGE SCALE GENOMIC DNA]</scope>
    <source>
        <strain evidence="4">CC-503</strain>
    </source>
</reference>
<dbReference type="AlphaFoldDB" id="A0A2K3DYN0"/>
<feature type="region of interest" description="Disordered" evidence="2">
    <location>
        <begin position="1"/>
        <end position="27"/>
    </location>
</feature>
<dbReference type="Gramene" id="PNW85629">
    <property type="protein sequence ID" value="PNW85629"/>
    <property type="gene ID" value="CHLRE_03g195450v5"/>
</dbReference>
<feature type="region of interest" description="Disordered" evidence="2">
    <location>
        <begin position="133"/>
        <end position="153"/>
    </location>
</feature>
<feature type="compositionally biased region" description="Low complexity" evidence="2">
    <location>
        <begin position="465"/>
        <end position="481"/>
    </location>
</feature>
<dbReference type="Proteomes" id="UP000006906">
    <property type="component" value="Chromosome 3"/>
</dbReference>
<accession>A0A2K3DYN0</accession>
<feature type="coiled-coil region" evidence="1">
    <location>
        <begin position="263"/>
        <end position="337"/>
    </location>
</feature>
<dbReference type="KEGG" id="cre:CHLRE_03g195450v5"/>
<dbReference type="PANTHER" id="PTHR22091:SF1">
    <property type="entry name" value="COILED-COIL DOMAIN-CONTAINING PROTEIN 77"/>
    <property type="match status" value="1"/>
</dbReference>
<evidence type="ECO:0000313" key="4">
    <source>
        <dbReference type="Proteomes" id="UP000006906"/>
    </source>
</evidence>
<keyword evidence="1" id="KW-0175">Coiled coil</keyword>
<organism evidence="3 4">
    <name type="scientific">Chlamydomonas reinhardtii</name>
    <name type="common">Chlamydomonas smithii</name>
    <dbReference type="NCBI Taxonomy" id="3055"/>
    <lineage>
        <taxon>Eukaryota</taxon>
        <taxon>Viridiplantae</taxon>
        <taxon>Chlorophyta</taxon>
        <taxon>core chlorophytes</taxon>
        <taxon>Chlorophyceae</taxon>
        <taxon>CS clade</taxon>
        <taxon>Chlamydomonadales</taxon>
        <taxon>Chlamydomonadaceae</taxon>
        <taxon>Chlamydomonas</taxon>
    </lineage>
</organism>
<feature type="region of interest" description="Disordered" evidence="2">
    <location>
        <begin position="442"/>
        <end position="481"/>
    </location>
</feature>
<name>A0A2K3DYN0_CHLRE</name>
<dbReference type="InParanoid" id="A0A2K3DYN0"/>
<evidence type="ECO:0000256" key="2">
    <source>
        <dbReference type="SAM" id="MobiDB-lite"/>
    </source>
</evidence>
<evidence type="ECO:0000313" key="3">
    <source>
        <dbReference type="EMBL" id="PNW85629.1"/>
    </source>
</evidence>
<keyword evidence="4" id="KW-1185">Reference proteome</keyword>
<gene>
    <name evidence="3" type="ORF">CHLRE_03g195450v5</name>
</gene>
<dbReference type="GeneID" id="5718743"/>
<dbReference type="PaxDb" id="3055-EDP03148"/>
<sequence>MPPPVKADGKLDRAARQENKAVAQARAAEEQSTAELITYYRSRLEGFEAERAELLQRLDQCAIQGAEMHVLEWEARKRADEVRELQKALSDAHNFLFDERQRLLALQAENDELRLQEIQDRKSIQQLLALQQGGTGAGGGGRHQQGSAGGLPGPNVDHLLLQIESLQAQLNEQKQLASERIAALLEDRRIREAEEEAHRRQLAAQLEAASERLGRLEEQLRTTTKDYIVARREKQAAEERALEAHMVLAAERQAFLEQGAEARRRAAAELAAVRQEAEDKLEDVESHLRAQLKSKEEELINLSSVHTTSTAAYDRRVQELELRAARLGEANKQLELRRALDVEGWTADVTALRKMLTAVDIKLHEMRLVERLEDDDRLDAILHVLRKKAPKVALPGPSAGTKAGAHPHHHQGGAGEAQSVKSALAEGLQDVRCRVRELEQRLADKQKQMPAGGAGVAGAGGGKPGSAKAARPRAVSASRRR</sequence>
<feature type="compositionally biased region" description="Gly residues" evidence="2">
    <location>
        <begin position="133"/>
        <end position="152"/>
    </location>
</feature>